<feature type="region of interest" description="Disordered" evidence="1">
    <location>
        <begin position="15"/>
        <end position="50"/>
    </location>
</feature>
<reference evidence="2" key="1">
    <citation type="submission" date="2016-03" db="EMBL/GenBank/DDBJ databases">
        <title>Screening and functional analysis of regulators involved in fruiting body formation of Flammulina velutipes.</title>
        <authorList>
            <person name="Wang W."/>
            <person name="Xie B."/>
            <person name="van Peer A.F."/>
        </authorList>
    </citation>
    <scope>NUCLEOTIDE SEQUENCE</scope>
    <source>
        <strain evidence="2">Fv25-3</strain>
    </source>
</reference>
<organism evidence="2">
    <name type="scientific">Flammulina velutipes</name>
    <name type="common">Agaricus velutipes</name>
    <dbReference type="NCBI Taxonomy" id="38945"/>
    <lineage>
        <taxon>Eukaryota</taxon>
        <taxon>Fungi</taxon>
        <taxon>Dikarya</taxon>
        <taxon>Basidiomycota</taxon>
        <taxon>Agaricomycotina</taxon>
        <taxon>Agaricomycetes</taxon>
        <taxon>Agaricomycetidae</taxon>
        <taxon>Agaricales</taxon>
        <taxon>Marasmiineae</taxon>
        <taxon>Physalacriaceae</taxon>
        <taxon>Flammulina</taxon>
    </lineage>
</organism>
<proteinExistence type="predicted"/>
<dbReference type="AlphaFoldDB" id="A0A1B2U709"/>
<name>A0A1B2U709_FLAVE</name>
<evidence type="ECO:0000256" key="1">
    <source>
        <dbReference type="SAM" id="MobiDB-lite"/>
    </source>
</evidence>
<evidence type="ECO:0000313" key="2">
    <source>
        <dbReference type="EMBL" id="AOC97514.1"/>
    </source>
</evidence>
<dbReference type="InterPro" id="IPR012597">
    <property type="entry name" value="Pheromone"/>
</dbReference>
<sequence>MDSFATLFQSLDDQPAAPVCFAPPTTGSESSFDSAAPFDQERPDATTSYGGMCIIS</sequence>
<protein>
    <submittedName>
        <fullName evidence="2">Putative pheromone</fullName>
    </submittedName>
</protein>
<dbReference type="GO" id="GO:0000772">
    <property type="term" value="F:mating pheromone activity"/>
    <property type="evidence" value="ECO:0007669"/>
    <property type="project" value="InterPro"/>
</dbReference>
<dbReference type="Pfam" id="PF08015">
    <property type="entry name" value="Pheromone"/>
    <property type="match status" value="1"/>
</dbReference>
<accession>A0A1B2U709</accession>
<dbReference type="EMBL" id="KU882136">
    <property type="protein sequence ID" value="AOC97514.1"/>
    <property type="molecule type" value="Genomic_DNA"/>
</dbReference>
<dbReference type="GO" id="GO:0016020">
    <property type="term" value="C:membrane"/>
    <property type="evidence" value="ECO:0007669"/>
    <property type="project" value="InterPro"/>
</dbReference>
<gene>
    <name evidence="2" type="primary">pp11</name>
</gene>